<dbReference type="PANTHER" id="PTHR32385">
    <property type="entry name" value="MANNOSYL PHOSPHORYLINOSITOL CERAMIDE SYNTHASE"/>
    <property type="match status" value="1"/>
</dbReference>
<dbReference type="SUPFAM" id="SSF53448">
    <property type="entry name" value="Nucleotide-diphospho-sugar transferases"/>
    <property type="match status" value="1"/>
</dbReference>
<accession>A0ABR7V820</accession>
<dbReference type="InterPro" id="IPR029044">
    <property type="entry name" value="Nucleotide-diphossugar_trans"/>
</dbReference>
<evidence type="ECO:0000313" key="2">
    <source>
        <dbReference type="EMBL" id="MBD0780095.1"/>
    </source>
</evidence>
<dbReference type="Pfam" id="PF04488">
    <property type="entry name" value="Gly_transf_sug"/>
    <property type="match status" value="1"/>
</dbReference>
<dbReference type="PANTHER" id="PTHR32385:SF15">
    <property type="entry name" value="INOSITOL PHOSPHOCERAMIDE MANNOSYLTRANSFERASE 1"/>
    <property type="match status" value="1"/>
</dbReference>
<dbReference type="InterPro" id="IPR051706">
    <property type="entry name" value="Glycosyltransferase_domain"/>
</dbReference>
<proteinExistence type="predicted"/>
<dbReference type="RefSeq" id="WP_188245524.1">
    <property type="nucleotide sequence ID" value="NZ_JABTCF010000020.1"/>
</dbReference>
<organism evidence="2 3">
    <name type="scientific">Maribacter aquimaris</name>
    <dbReference type="NCBI Taxonomy" id="2737171"/>
    <lineage>
        <taxon>Bacteria</taxon>
        <taxon>Pseudomonadati</taxon>
        <taxon>Bacteroidota</taxon>
        <taxon>Flavobacteriia</taxon>
        <taxon>Flavobacteriales</taxon>
        <taxon>Flavobacteriaceae</taxon>
        <taxon>Maribacter</taxon>
    </lineage>
</organism>
<gene>
    <name evidence="2" type="ORF">HPE56_20035</name>
</gene>
<sequence>MNTEQSHKEDPLTKKERNRSNFVREFVQSYNEPDYILKIYEAEIPKLIVHFWDDLTQLPQDVNECIESWKILEQSGFDFQIFDEDSAREFIKTHLGYRFENAFNLCYHPSMKSDYFRYSYIFVMGGFYIDADDVYHGTSIDHFFADGRLKLQPFCYDIESDQMVSSSDFVPLGADKWSWIFYFNTTPLIASRNHPIVGRVLLNATEALEKNQKEELPEVQATTGPGILTESILEVIAKEEHPEETMLILHDWEKISTSKWPLSYRNDKRNWRLSNQQAYQTSQQT</sequence>
<dbReference type="InterPro" id="IPR007577">
    <property type="entry name" value="GlycoTrfase_DXD_sugar-bd_CS"/>
</dbReference>
<evidence type="ECO:0000256" key="1">
    <source>
        <dbReference type="ARBA" id="ARBA00022679"/>
    </source>
</evidence>
<dbReference type="EMBL" id="JABTCF010000020">
    <property type="protein sequence ID" value="MBD0780095.1"/>
    <property type="molecule type" value="Genomic_DNA"/>
</dbReference>
<reference evidence="2" key="1">
    <citation type="submission" date="2020-05" db="EMBL/GenBank/DDBJ databases">
        <title>The draft genome sequence of Maribacter sp. ANRC-HE7.</title>
        <authorList>
            <person name="Mu L."/>
        </authorList>
    </citation>
    <scope>NUCLEOTIDE SEQUENCE</scope>
    <source>
        <strain evidence="2">ANRC-HE7</strain>
    </source>
</reference>
<evidence type="ECO:0000313" key="3">
    <source>
        <dbReference type="Proteomes" id="UP001166021"/>
    </source>
</evidence>
<dbReference type="Proteomes" id="UP001166021">
    <property type="component" value="Unassembled WGS sequence"/>
</dbReference>
<keyword evidence="3" id="KW-1185">Reference proteome</keyword>
<dbReference type="Gene3D" id="3.90.550.20">
    <property type="match status" value="1"/>
</dbReference>
<comment type="caution">
    <text evidence="2">The sequence shown here is derived from an EMBL/GenBank/DDBJ whole genome shotgun (WGS) entry which is preliminary data.</text>
</comment>
<evidence type="ECO:0008006" key="4">
    <source>
        <dbReference type="Google" id="ProtNLM"/>
    </source>
</evidence>
<protein>
    <recommendedName>
        <fullName evidence="4">Glycosyltransferase sugar-binding region containing DXD motif-containing protein</fullName>
    </recommendedName>
</protein>
<keyword evidence="1" id="KW-0808">Transferase</keyword>
<name>A0ABR7V820_9FLAO</name>